<organism evidence="1 2">
    <name type="scientific">Nocardioides albertanoniae</name>
    <dbReference type="NCBI Taxonomy" id="1175486"/>
    <lineage>
        <taxon>Bacteria</taxon>
        <taxon>Bacillati</taxon>
        <taxon>Actinomycetota</taxon>
        <taxon>Actinomycetes</taxon>
        <taxon>Propionibacteriales</taxon>
        <taxon>Nocardioidaceae</taxon>
        <taxon>Nocardioides</taxon>
    </lineage>
</organism>
<evidence type="ECO:0000313" key="1">
    <source>
        <dbReference type="EMBL" id="TQL70317.1"/>
    </source>
</evidence>
<keyword evidence="2" id="KW-1185">Reference proteome</keyword>
<evidence type="ECO:0000313" key="2">
    <source>
        <dbReference type="Proteomes" id="UP000320209"/>
    </source>
</evidence>
<comment type="caution">
    <text evidence="1">The sequence shown here is derived from an EMBL/GenBank/DDBJ whole genome shotgun (WGS) entry which is preliminary data.</text>
</comment>
<dbReference type="AlphaFoldDB" id="A0A543ACL5"/>
<name>A0A543ACL5_9ACTN</name>
<protein>
    <submittedName>
        <fullName evidence="1">Uncharacterized protein</fullName>
    </submittedName>
</protein>
<reference evidence="1 2" key="1">
    <citation type="submission" date="2019-06" db="EMBL/GenBank/DDBJ databases">
        <title>Sequencing the genomes of 1000 actinobacteria strains.</title>
        <authorList>
            <person name="Klenk H.-P."/>
        </authorList>
    </citation>
    <scope>NUCLEOTIDE SEQUENCE [LARGE SCALE GENOMIC DNA]</scope>
    <source>
        <strain evidence="1 2">DSM 25218</strain>
    </source>
</reference>
<gene>
    <name evidence="1" type="ORF">FB381_4247</name>
</gene>
<accession>A0A543ACL5</accession>
<sequence length="542" mass="60176">MWARRVRLDCRGLPSPNVWYVMRNLGRRSNRKQLSFVVVAGMVMAMFAATMPATAATSAAAATSVRTGGDTSAEKPMTEEDARKALDAAKKVKRSQGVRGARQVVPGRHVSGRPDATIALTDLWNAKDSLGRSSKAAARELLRRPKALTQTCSDVICVHYTPGKGGDKASVAYAKQVRDVVTKVHKLYVKAGYRKPAADKAVTPGKVDIYLQNLYDEGYYGYCAPETKVSQKAATAYCVLDNDYAASEYGSSNTPTENLRVTAAHEYFHAVQFAYDAGEDRWMMESTATWAEDEVYDSINDNRQYLAYGQLEDQRKPMDNSSPSNLGIYGNWIFFRYLSEKFTKKRGDLPAVILGIWNRTPSTYSTTAIRQALAERGTTLKREYVRFAAANLAPSKTYSEGRAYYPPVHDGRKVLPAKRQTVGGKFTLKHLTYASQRLVPKKVGKGWKLRVKVDVARTNANAAVVSVFRTDGTRGVYHLKPNRKGIATKTIKSFSSKRIRKVEVTFANASSNFKCGQGTAFTCHGTASPDRATHRWWAKTYR</sequence>
<proteinExistence type="predicted"/>
<dbReference type="Proteomes" id="UP000320209">
    <property type="component" value="Unassembled WGS sequence"/>
</dbReference>
<dbReference type="EMBL" id="VFOV01000001">
    <property type="protein sequence ID" value="TQL70317.1"/>
    <property type="molecule type" value="Genomic_DNA"/>
</dbReference>
<dbReference type="NCBIfam" id="NF045524">
    <property type="entry name" value="MXAN_6640_HExxH"/>
    <property type="match status" value="1"/>
</dbReference>